<dbReference type="SUPFAM" id="SSF51556">
    <property type="entry name" value="Metallo-dependent hydrolases"/>
    <property type="match status" value="1"/>
</dbReference>
<proteinExistence type="predicted"/>
<keyword evidence="3" id="KW-1185">Reference proteome</keyword>
<dbReference type="InterPro" id="IPR011059">
    <property type="entry name" value="Metal-dep_hydrolase_composite"/>
</dbReference>
<dbReference type="SUPFAM" id="SSF51338">
    <property type="entry name" value="Composite domain of metallo-dependent hydrolases"/>
    <property type="match status" value="1"/>
</dbReference>
<dbReference type="PANTHER" id="PTHR43135">
    <property type="entry name" value="ALPHA-D-RIBOSE 1-METHYLPHOSPHONATE 5-TRIPHOSPHATE DIPHOSPHATASE"/>
    <property type="match status" value="1"/>
</dbReference>
<reference evidence="2" key="2">
    <citation type="submission" date="2020-09" db="EMBL/GenBank/DDBJ databases">
        <authorList>
            <person name="Sun Q."/>
            <person name="Kim S."/>
        </authorList>
    </citation>
    <scope>NUCLEOTIDE SEQUENCE</scope>
    <source>
        <strain evidence="2">KCTC 42590</strain>
    </source>
</reference>
<dbReference type="Pfam" id="PF01979">
    <property type="entry name" value="Amidohydro_1"/>
    <property type="match status" value="1"/>
</dbReference>
<dbReference type="Proteomes" id="UP000630923">
    <property type="component" value="Unassembled WGS sequence"/>
</dbReference>
<organism evidence="2 3">
    <name type="scientific">Kordiimonas sediminis</name>
    <dbReference type="NCBI Taxonomy" id="1735581"/>
    <lineage>
        <taxon>Bacteria</taxon>
        <taxon>Pseudomonadati</taxon>
        <taxon>Pseudomonadota</taxon>
        <taxon>Alphaproteobacteria</taxon>
        <taxon>Kordiimonadales</taxon>
        <taxon>Kordiimonadaceae</taxon>
        <taxon>Kordiimonas</taxon>
    </lineage>
</organism>
<sequence length="493" mass="53866">MFKVSHPLWRTPVSLLFRLILSINALLLATVAMGTQAAAFDLLIENATVIDVRTGKAIPNSMVAVEGSKITYVGPNDPDTVVKAGTVIDGTGKYIIPGIWDMHVHLEGTDLIEDNELLFPVFLAHGITTVRDAASDLGEQVLIWRDEINEGKRQGPTIYTAGRKLEGIDSLWKGDLEIGTEKELASMLDYLEAKKVDFVKITENTLKGPLFLKSIQEAKARGFKVSTHIPQGLTIPEMVDSGLSSIEHASYMLRLGADHAGIVAKVKSGQLTSAEANALYRETFSQEVANKAYAKLGQTDLAVTPTLIGGGKLAYLAETDHSDDALLQYLTKRFTSKYQWRIDRMKNDTAADKQARKDRYALIKAQLVPMHEAGITLLAGSDSAAINTYVYPAQGLHEELEIFEDAGLIPADILRMATLNGADFMGDTMRGELLAGKQADIVILNSNPLETIRATQDIEAVIKGGQYFSRARLDTMLHDAASRKQALDAARQE</sequence>
<accession>A0A919AT41</accession>
<comment type="caution">
    <text evidence="2">The sequence shown here is derived from an EMBL/GenBank/DDBJ whole genome shotgun (WGS) entry which is preliminary data.</text>
</comment>
<dbReference type="Gene3D" id="3.20.20.140">
    <property type="entry name" value="Metal-dependent hydrolases"/>
    <property type="match status" value="2"/>
</dbReference>
<dbReference type="EMBL" id="BNCI01000002">
    <property type="protein sequence ID" value="GHF22845.1"/>
    <property type="molecule type" value="Genomic_DNA"/>
</dbReference>
<protein>
    <submittedName>
        <fullName evidence="2">Amidohydrolase</fullName>
    </submittedName>
</protein>
<dbReference type="PANTHER" id="PTHR43135:SF3">
    <property type="entry name" value="ALPHA-D-RIBOSE 1-METHYLPHOSPHONATE 5-TRIPHOSPHATE DIPHOSPHATASE"/>
    <property type="match status" value="1"/>
</dbReference>
<dbReference type="InterPro" id="IPR032466">
    <property type="entry name" value="Metal_Hydrolase"/>
</dbReference>
<name>A0A919AT41_9PROT</name>
<dbReference type="RefSeq" id="WP_191251870.1">
    <property type="nucleotide sequence ID" value="NZ_BNCI01000002.1"/>
</dbReference>
<dbReference type="InterPro" id="IPR051781">
    <property type="entry name" value="Metallo-dep_Hydrolase"/>
</dbReference>
<dbReference type="AlphaFoldDB" id="A0A919AT41"/>
<evidence type="ECO:0000259" key="1">
    <source>
        <dbReference type="Pfam" id="PF01979"/>
    </source>
</evidence>
<evidence type="ECO:0000313" key="2">
    <source>
        <dbReference type="EMBL" id="GHF22845.1"/>
    </source>
</evidence>
<evidence type="ECO:0000313" key="3">
    <source>
        <dbReference type="Proteomes" id="UP000630923"/>
    </source>
</evidence>
<dbReference type="Gene3D" id="2.30.40.10">
    <property type="entry name" value="Urease, subunit C, domain 1"/>
    <property type="match status" value="2"/>
</dbReference>
<dbReference type="InterPro" id="IPR006680">
    <property type="entry name" value="Amidohydro-rel"/>
</dbReference>
<gene>
    <name evidence="2" type="ORF">GCM10017044_16530</name>
</gene>
<reference evidence="2" key="1">
    <citation type="journal article" date="2014" name="Int. J. Syst. Evol. Microbiol.">
        <title>Complete genome sequence of Corynebacterium casei LMG S-19264T (=DSM 44701T), isolated from a smear-ripened cheese.</title>
        <authorList>
            <consortium name="US DOE Joint Genome Institute (JGI-PGF)"/>
            <person name="Walter F."/>
            <person name="Albersmeier A."/>
            <person name="Kalinowski J."/>
            <person name="Ruckert C."/>
        </authorList>
    </citation>
    <scope>NUCLEOTIDE SEQUENCE</scope>
    <source>
        <strain evidence="2">KCTC 42590</strain>
    </source>
</reference>
<feature type="domain" description="Amidohydrolase-related" evidence="1">
    <location>
        <begin position="94"/>
        <end position="466"/>
    </location>
</feature>
<dbReference type="GO" id="GO:0016810">
    <property type="term" value="F:hydrolase activity, acting on carbon-nitrogen (but not peptide) bonds"/>
    <property type="evidence" value="ECO:0007669"/>
    <property type="project" value="InterPro"/>
</dbReference>